<keyword evidence="1" id="KW-1133">Transmembrane helix</keyword>
<accession>A0AAV1DRQ4</accession>
<gene>
    <name evidence="2" type="ORF">OLC1_LOCUS17539</name>
</gene>
<evidence type="ECO:0000313" key="2">
    <source>
        <dbReference type="EMBL" id="CAI9109711.1"/>
    </source>
</evidence>
<evidence type="ECO:0000313" key="3">
    <source>
        <dbReference type="Proteomes" id="UP001161247"/>
    </source>
</evidence>
<keyword evidence="1" id="KW-0472">Membrane</keyword>
<protein>
    <submittedName>
        <fullName evidence="2">OLC1v1009586C3</fullName>
    </submittedName>
</protein>
<feature type="transmembrane region" description="Helical" evidence="1">
    <location>
        <begin position="25"/>
        <end position="46"/>
    </location>
</feature>
<dbReference type="EMBL" id="OX459123">
    <property type="protein sequence ID" value="CAI9109711.1"/>
    <property type="molecule type" value="Genomic_DNA"/>
</dbReference>
<organism evidence="2 3">
    <name type="scientific">Oldenlandia corymbosa var. corymbosa</name>
    <dbReference type="NCBI Taxonomy" id="529605"/>
    <lineage>
        <taxon>Eukaryota</taxon>
        <taxon>Viridiplantae</taxon>
        <taxon>Streptophyta</taxon>
        <taxon>Embryophyta</taxon>
        <taxon>Tracheophyta</taxon>
        <taxon>Spermatophyta</taxon>
        <taxon>Magnoliopsida</taxon>
        <taxon>eudicotyledons</taxon>
        <taxon>Gunneridae</taxon>
        <taxon>Pentapetalae</taxon>
        <taxon>asterids</taxon>
        <taxon>lamiids</taxon>
        <taxon>Gentianales</taxon>
        <taxon>Rubiaceae</taxon>
        <taxon>Rubioideae</taxon>
        <taxon>Spermacoceae</taxon>
        <taxon>Hedyotis-Oldenlandia complex</taxon>
        <taxon>Oldenlandia</taxon>
    </lineage>
</organism>
<dbReference type="Proteomes" id="UP001161247">
    <property type="component" value="Chromosome 6"/>
</dbReference>
<dbReference type="PANTHER" id="PTHR46741">
    <property type="entry name" value="OS09G0413600 PROTEIN"/>
    <property type="match status" value="1"/>
</dbReference>
<evidence type="ECO:0000256" key="1">
    <source>
        <dbReference type="SAM" id="Phobius"/>
    </source>
</evidence>
<keyword evidence="1" id="KW-0812">Transmembrane</keyword>
<dbReference type="PANTHER" id="PTHR46741:SF7">
    <property type="entry name" value="TRANSMEMBRANE PROTEIN"/>
    <property type="match status" value="1"/>
</dbReference>
<dbReference type="InterPro" id="IPR012870">
    <property type="entry name" value="DUF1666"/>
</dbReference>
<proteinExistence type="predicted"/>
<dbReference type="Pfam" id="PF07891">
    <property type="entry name" value="DUF1666"/>
    <property type="match status" value="1"/>
</dbReference>
<reference evidence="2" key="1">
    <citation type="submission" date="2023-03" db="EMBL/GenBank/DDBJ databases">
        <authorList>
            <person name="Julca I."/>
        </authorList>
    </citation>
    <scope>NUCLEOTIDE SEQUENCE</scope>
</reference>
<dbReference type="AlphaFoldDB" id="A0AAV1DRQ4"/>
<sequence length="565" mass="65708">MPSPLVSCWFIIESFIIPEGHLKKWFYLSFYIHPIFLCFCQIFLWIKVLWRCYFLLILFLSRLILWVSSSCAAIFRVLHKLAFFFAAHTQGAAGNNTQFLDEEGIVEILENDIPQVIPSQNQLAIHAYSLPSYNNGLKGEIHCKVDSVFEAKIVENDAVSIDKNPSLIQVDDFDDSCISSPSCAEVELDNLDTESDDEGSTIPADSFDISPALSSVNISNLPNLELEFHSDENHDVFVPSSPDESEFVDRISLKVEELDSFYVKYEERMKWFDLLSLERAYGIDAIQNMRFGRAGFLESMVPAGLLEQTKEKLMKSLSSDYELVYVAQSCLSWEALHHQYRKVEEAIANSNELRFFHKDSAERFREFHILLERFVEDEQISTGQRHSKYVQRRFSQKKLLQVPQLSSIENDSITEEVMNVKATQVLKIIENCIKVFWVFLKSNTKKSTWKLNNSTTHPPIEDPRDLELLYDLRKTVRKKEIQLANLEGKMKSWWKRAVHPDQDQIENQRVDDFLFATIDLKMVKNVLQMLSISTSQLNWCREKLHHIEIRQRKVYRNQSVDLFPC</sequence>
<name>A0AAV1DRQ4_OLDCO</name>
<feature type="transmembrane region" description="Helical" evidence="1">
    <location>
        <begin position="53"/>
        <end position="75"/>
    </location>
</feature>
<keyword evidence="3" id="KW-1185">Reference proteome</keyword>